<proteinExistence type="predicted"/>
<dbReference type="Proteomes" id="UP000188532">
    <property type="component" value="Unassembled WGS sequence"/>
</dbReference>
<organism evidence="2 3">
    <name type="scientific">Mycobacterium kansasii</name>
    <dbReference type="NCBI Taxonomy" id="1768"/>
    <lineage>
        <taxon>Bacteria</taxon>
        <taxon>Bacillati</taxon>
        <taxon>Actinomycetota</taxon>
        <taxon>Actinomycetes</taxon>
        <taxon>Mycobacteriales</taxon>
        <taxon>Mycobacteriaceae</taxon>
        <taxon>Mycobacterium</taxon>
    </lineage>
</organism>
<evidence type="ECO:0000256" key="1">
    <source>
        <dbReference type="SAM" id="MobiDB-lite"/>
    </source>
</evidence>
<comment type="caution">
    <text evidence="2">The sequence shown here is derived from an EMBL/GenBank/DDBJ whole genome shotgun (WGS) entry which is preliminary data.</text>
</comment>
<accession>A0A1V3X075</accession>
<feature type="compositionally biased region" description="Low complexity" evidence="1">
    <location>
        <begin position="109"/>
        <end position="127"/>
    </location>
</feature>
<reference evidence="2 3" key="1">
    <citation type="submission" date="2017-02" db="EMBL/GenBank/DDBJ databases">
        <title>Complete genome sequences of Mycobacterium kansasii strains isolated from rhesus macaques.</title>
        <authorList>
            <person name="Panda A."/>
            <person name="Nagaraj S."/>
            <person name="Zhao X."/>
            <person name="Tettelin H."/>
            <person name="Detolla L.J."/>
        </authorList>
    </citation>
    <scope>NUCLEOTIDE SEQUENCE [LARGE SCALE GENOMIC DNA]</scope>
    <source>
        <strain evidence="2 3">11-3469</strain>
    </source>
</reference>
<dbReference type="EMBL" id="MVBN01000005">
    <property type="protein sequence ID" value="OOK72684.1"/>
    <property type="molecule type" value="Genomic_DNA"/>
</dbReference>
<dbReference type="STRING" id="1768.B1T50_14335"/>
<name>A0A1V3X075_MYCKA</name>
<protein>
    <submittedName>
        <fullName evidence="2">Uncharacterized protein</fullName>
    </submittedName>
</protein>
<evidence type="ECO:0000313" key="2">
    <source>
        <dbReference type="EMBL" id="OOK72684.1"/>
    </source>
</evidence>
<feature type="compositionally biased region" description="Polar residues" evidence="1">
    <location>
        <begin position="1"/>
        <end position="10"/>
    </location>
</feature>
<dbReference type="AlphaFoldDB" id="A0A1V3X075"/>
<gene>
    <name evidence="2" type="ORF">BZL29_5363</name>
</gene>
<feature type="region of interest" description="Disordered" evidence="1">
    <location>
        <begin position="108"/>
        <end position="169"/>
    </location>
</feature>
<sequence length="227" mass="23824">MRQCDYSRTSVAPRLPAVSPPTGTGSALIHRAGSRVVAEVHLVNPAEPGMHYDVGLIQAPRPSTAPCGPGAPGTAFTGLDLDAGGTGTVTIQDTVRQGTTGAWVIVERPNSNSQDPPSSIPPSSWCPCRRGSRSQTSGDFGPYRGRPSRDAIQGDSSMASDGGMAMNVSSDSQTRTRMFSRVLGPFLVIVDVTAVVRASDMANLLAQFEANSLWTWVTGLSSCCSAW</sequence>
<evidence type="ECO:0000313" key="3">
    <source>
        <dbReference type="Proteomes" id="UP000188532"/>
    </source>
</evidence>
<feature type="region of interest" description="Disordered" evidence="1">
    <location>
        <begin position="1"/>
        <end position="25"/>
    </location>
</feature>